<organism evidence="2 3">
    <name type="scientific">Camelina sativa</name>
    <name type="common">False flax</name>
    <name type="synonym">Myagrum sativum</name>
    <dbReference type="NCBI Taxonomy" id="90675"/>
    <lineage>
        <taxon>Eukaryota</taxon>
        <taxon>Viridiplantae</taxon>
        <taxon>Streptophyta</taxon>
        <taxon>Embryophyta</taxon>
        <taxon>Tracheophyta</taxon>
        <taxon>Spermatophyta</taxon>
        <taxon>Magnoliopsida</taxon>
        <taxon>eudicotyledons</taxon>
        <taxon>Gunneridae</taxon>
        <taxon>Pentapetalae</taxon>
        <taxon>rosids</taxon>
        <taxon>malvids</taxon>
        <taxon>Brassicales</taxon>
        <taxon>Brassicaceae</taxon>
        <taxon>Camelineae</taxon>
        <taxon>Camelina</taxon>
    </lineage>
</organism>
<proteinExistence type="predicted"/>
<sequence>MPREGNLSVLESLPQDILGDIISRVAKGGREDVLHCMLVSHELAIACKDERVAKNLSLKPLAMNPLSTLNNYEAVMERCLQNGNAEAHYIEGIKEYFYHNNTDISLHHLETSAEGLYEKGIYLYGILMLCRGEIEKGKQYLDKLATSVFRE</sequence>
<dbReference type="InterPro" id="IPR057136">
    <property type="entry name" value="At2g35280_TPR_dom"/>
</dbReference>
<evidence type="ECO:0000313" key="2">
    <source>
        <dbReference type="Proteomes" id="UP000694864"/>
    </source>
</evidence>
<evidence type="ECO:0000259" key="1">
    <source>
        <dbReference type="Pfam" id="PF23310"/>
    </source>
</evidence>
<reference evidence="3" key="2">
    <citation type="submission" date="2025-08" db="UniProtKB">
        <authorList>
            <consortium name="RefSeq"/>
        </authorList>
    </citation>
    <scope>IDENTIFICATION</scope>
    <source>
        <tissue evidence="3">Leaf</tissue>
    </source>
</reference>
<keyword evidence="2" id="KW-1185">Reference proteome</keyword>
<name>A0ABM0Y5B9_CAMSA</name>
<dbReference type="GeneID" id="104772927"/>
<reference evidence="2" key="1">
    <citation type="journal article" date="2014" name="Nat. Commun.">
        <title>The emerging biofuel crop Camelina sativa retains a highly undifferentiated hexaploid genome structure.</title>
        <authorList>
            <person name="Kagale S."/>
            <person name="Koh C."/>
            <person name="Nixon J."/>
            <person name="Bollina V."/>
            <person name="Clarke W.E."/>
            <person name="Tuteja R."/>
            <person name="Spillane C."/>
            <person name="Robinson S.J."/>
            <person name="Links M.G."/>
            <person name="Clarke C."/>
            <person name="Higgins E.E."/>
            <person name="Huebert T."/>
            <person name="Sharpe A.G."/>
            <person name="Parkin I.A."/>
        </authorList>
    </citation>
    <scope>NUCLEOTIDE SEQUENCE [LARGE SCALE GENOMIC DNA]</scope>
    <source>
        <strain evidence="2">cv. DH55</strain>
    </source>
</reference>
<dbReference type="RefSeq" id="XP_010495783.1">
    <property type="nucleotide sequence ID" value="XM_010497481.1"/>
</dbReference>
<gene>
    <name evidence="3" type="primary">LOC104772927</name>
</gene>
<protein>
    <submittedName>
        <fullName evidence="3">F-box protein At2g35280-like</fullName>
    </submittedName>
</protein>
<evidence type="ECO:0000313" key="3">
    <source>
        <dbReference type="RefSeq" id="XP_010495783.1"/>
    </source>
</evidence>
<dbReference type="PANTHER" id="PTHR33784:SF25">
    <property type="entry name" value="NUCLEIC ACID-BINDING, OB-FOLD-LIKE PROTEIN"/>
    <property type="match status" value="1"/>
</dbReference>
<dbReference type="PANTHER" id="PTHR33784">
    <property type="entry name" value="OS05G0482100 PROTEIN"/>
    <property type="match status" value="1"/>
</dbReference>
<dbReference type="Proteomes" id="UP000694864">
    <property type="component" value="Chromosome 20"/>
</dbReference>
<dbReference type="InterPro" id="IPR040338">
    <property type="entry name" value="At1g67623-like"/>
</dbReference>
<dbReference type="Pfam" id="PF23310">
    <property type="entry name" value="TPR_27"/>
    <property type="match status" value="1"/>
</dbReference>
<feature type="domain" description="At2g35280-like TPR" evidence="1">
    <location>
        <begin position="68"/>
        <end position="144"/>
    </location>
</feature>
<accession>A0ABM0Y5B9</accession>